<reference evidence="2 3" key="1">
    <citation type="journal article" date="2014" name="Genome Announc.">
        <title>Draft Genome Sequence of Amycolatopsis lurida NRRL 2430, Producer of the Glycopeptide Family Antibiotic Ristocetin.</title>
        <authorList>
            <person name="Kwun M.J."/>
            <person name="Hong H.J."/>
        </authorList>
    </citation>
    <scope>NUCLEOTIDE SEQUENCE [LARGE SCALE GENOMIC DNA]</scope>
    <source>
        <strain evidence="2 3">NRRL 2430</strain>
    </source>
</reference>
<feature type="compositionally biased region" description="Polar residues" evidence="1">
    <location>
        <begin position="1230"/>
        <end position="1248"/>
    </location>
</feature>
<feature type="region of interest" description="Disordered" evidence="1">
    <location>
        <begin position="200"/>
        <end position="222"/>
    </location>
</feature>
<sequence>MHLAPPSAVGHGRSGSEFFLHPDDGPRLRRTRALSETAAGVPVGEAVIWSEADRGSAGAEVLAGLERAERARLDRPVVLGEPDFSGVREAVLAQLVLVGERRDDWESWVETAYPDDALRRLERTLETVHDAQRAMEIEVQAVRIGAPMDEVDAVSEISYEYEGERRVSDVTAEGSRTPVNLTNQNIPAGPVTVGLGLKDPGVSSMGRMRSTSDVSESSEVRERGAVSLSDHVVIHRVLVRPRPGRLLHRNRPGEVREVPVPMRLGWPRHDVGTGPSGRMVPLAYPQAPRTDHERGVLQEAFENGGGTPGEFDVAIHHDEAGHGGDVRGHDARVEVRRDGTVWPLPDSATPTEGAIVLGSSGRVDEVVSGHAAGAGLLAAGRVRPSGIRDGGRPGHAEVTPAPLPAGGPALAQVTSGASRSLAEQQAVAAYDRVAEGLSQLAVPRSELMAMVAEFTALAGDGRLEHHALPDGTREQLISLDRSLAAFSGSAVKERVRAFVNDALLAACLVPTRERPRRPKRSDGGVEVDRRAIRPITSARLTQLLDDLSRHIGRAEDPFAVAHSPMYGVDVSTAAALPVRLTALGLVNLAAPARAALAGEPLMTALLDNPAALTEALFASVGHEEQYFLNTCVAASVDIGVRSRVPSLAGLLHVGRAVADNTEGDLGKVRPESRTRPDRTFGRTREEMVRKRVTDARAEFTAIEQRALQLVAADQADRAVRREWRALSERWGRSMQKLAAANLRSGRVPVLTRKVVRGDWWTSLALTAPLVVDRGRRRFTGLDQASYAGKFQAHLALEPDGTLFGADELIDDRQPGVVLPQVLRTPEQRIAFWRQVAADGGTVVGTPDHRVQLQAVTVDGRPVFVMNNPMNSYPALLTPEEFAGWAGSWEAKVSATFFPRRGGEASAAGEDNGPASDEFTAPEMEASRSGEHADASFADAEQVQDSRAAGGAGSRSAGVDIKRRAVRELSRAGWTSMQPTVSYWAAVDIVAHAMLVHTEPEKVAGLARRLAAPAPSGADDAGMGTSSDVPDASAQSHGEPMVVAQASAAVESQVAAVGAAGDRPAHDRASSSASGKGDGTPQGIPGELYRSNNMGVASQVSRTEGVDQAVAKVVSLVSKIPEPSEIATVQHELGDNIGSFLGEGRVLEVGGELVRVKAKFRWPARTTGNGTGPAKSMTGKTADSAKAQTSTQRSPKTQWIVFLPMVPGLFATGKITVPTAAASSREHSHTLGKTVQTSVSLPEQPSNSAGGYLGMRSVRVPVSLEINRLDRRGADTGPKILLGAGKPAAAPIAVTLSVPAGLRQEGKQIALPPALPPMATEGTAVRAVVAGRHRGKLIALKPGAKRGIFEQVIDKVGRLGKESREYLREFLTIGLEARLPKMAVTPEQAEAGQGWITSEALYRGGNPAKRILSSRSQKVQMRAVAREIAYLEAIDDAQFREHATETGSTSSSSTSGRDFDAALAGGPGLDVGGLSVGAGPAMSGGYGRSRTSTHAAESAKSVTRSYKGTVLRYRVVYDLEVRQLGRGEPITFAKAVNAVQWAKADDARQVGLDPAAQRVEPDAAEHIEESVGAAAGSAALRLGEVSGLLSSILRDSAKSLPGPARKRWAWRDAGLVTSFDDPKLRKGLTGKLERQLGRGEAIDDAVSPERLALRAADLAMERPLVLDLEPEPGRAHDYHVAFRIDARLLGQLEDLGPAPAGTSEAKFADSESGGTSTSRLWAVAGGLRYRVYTALAGGMGLVTGTNKIEKAKSATAGRGQGAEVTAGGVLGRELDESGAVKPEPVHRYAAKVELTVSGSSWSRYNELVRGLTVGRRGEHTPKAEPLPIVDTASQADGRPPGTVILDVIVEQHPSEALPVPLRIAVANETRLPVQPLNGSSQLREGASQVLDGIRVLTAHGLGHVRDAVRDVLKGASGDDIWKFEDGDNSALIDQAISMDSMRIDLRAFSRPTRIDGLRWKRRRADTTAAVAVSYRLLDPQVIDKLWEQPEHAVTGTSETSAEADSTWTQSNEVEPAALIVSDGALHSSGISAHAANLTVAELGMWKTSSGTKSARKTKISTTRSLTGEPRRLYLIEATLEATVAAETFRQGNLDRWLFRRPRPGRQAAKRLELPKAVRVVVTEKQLHEIRIRQAEVDALRAARPAAVPAPVGDFDGSRAVPDGYALGGANWADGVTESIDLSDRLELLHRQLVRRLGQKKADQILPLSSRLGAEHDNYRAAERFLSRLEGPLADLANGGASTSIRAEDSRLTGETYELVVGAQLLGSPEAVGIAHGELAKVSAASAEEKSGRNVKRVLAELMTLSNAAVKFGPESEHGSSGGEAGAHGAPYGLLGYGAVHIVEWLSQFRNRMRKQTSEYVQSEVVSGALAERRAEVLFDVRIERHGERIAAAPDTRTVLTLSPVEDRDAGGGHRSAGVVERRPHTEADDAPTHRWHEAPGAEQLPEDPARYRVIGFDGKVEALVDAAASALEQATGKKPDAAARAMLREHLRPSRLGALAGPRSRTGTELELPAELGARLVVHSRIEGPGALTSVSARIKLDGSTSSARETEEQRGSGSANVVASLPLVGGGVPQAPGHESVEEGRQLFGNLGDFSLPVEVHGAAAGEDEYGTVRKSAGGSLPEPGTKPSPDPITSSWSYPTQFRFVAEPTTKSSRRKPAVVDVDFAQGYHIRRADRSDRLPVSLVRRATELAQRDREWTAARGGARAGSRPGSANAAERRAAGKWWLAKQRYETALETAQNDPVLTGGRPAARIELPSGMPRLPSAQRAELFRLVRHLLDERERNRTPRVRYRVLGDPATASRRMSLVTDEWDALLRLAQAPTPMNRRLGRVELGLAGTPHLVATPGLPVVEIWIDDERDKREGRSTDPEGPVAEGSRREGKQIAPGGLDTVWEEGEDPPSADQNADMENDETFLDAAPQTEQRRASQAGLAELAAVPRVGDDMGPGSLSSGVGTASPTGPANAEFARPHIYVVDDTQPRLAEPGRRADLKRLADALKASVRSQRAVGLPAPRVAISGPVRDTRIVAALLQGELGNDPGQPLPVIVTDPGPKGRVIVMISMPDAPKGAQHAPNAHSVGGVSFDSGLASERAWWQRVHDALPPPAGREKTFFVYVTGHKGKFLVGGALIDGVTLARYVRNSSAFRQHAANPSVSVWLVGADPAHPDESTRAAKEFAEALRGDGPYRRVSAATERLELDDAGYTVLENDGLFEDVAEIRPDDVKWKQLSGVDRRRFGMGFAHSAILTREEASTLRLTNDHSLRAVNETYTDATGKEFSKTSIQAWANQTDGLRTRPVEIFLRVIGDKFFVPLTDGSVWHLSPEVSAELVAKASAFRELTAGLTRPSLLVFSKTSSSKAATVSDANRRFLAKLRAVSGPWQTYDYTGRYSIIDGRPILSVPGGSEFVEGPPPALAEVRHEASDGVFGFPVPGTLRHPAGERAALRVFIDAVREGTADLGGPWAPKKPLIVSVDSPDGTFARIATQTGHVLELDGRQLGRMLLADPGFRQRLEADPQRPVVLVARDGSTLGNFGGLGFDFAGALRAEGFFTDVYAPNGAARIDRNRIHTSEHTEFLPVSGLRAGDVRTEVLRNGDGEPVALFVRYAGDDDAFHLAKEWARNVTADRLRTYKVGGGSAAAVADSPWGDQMPVFLFAGVSDQGYEVIRQDGVMEHLTPAELAWIVRGDPVLRKMLGRGDGRPSDRALVFAALKGNARGGREFTQALLRGGYSRLIHHTRGDIKLSRGGRITTRDAFETEAAPLPGPDDVVTYAMANERLGTHGQFLPLSENDATDMFLPAFLDSATRQQYYFRGEEKPAADNSNVECFVPVLASWAGSALPVWYIDGHGDNGGWLSFGLKTDLPLHIGDTVKLDGAAGARIIAGTEVYRQAGVDPAASIALVQCSTTAIPTGESGVPVAAAPAANLLKAEWHRLVGPARVFGATHDVEVTNRTALRRVVDGGKFTEALPDGAAVPDVPLADLAASRIEAVEVGFPSKSKSLPGSEVAAVRRVARQVARAAAWRRRNDVELPEVTIRGFGRPGLLGGEKAAEKTGRKRADVVAAMFWDELVAEALQLSRLGLDLRADHVAVRVSGAQAPEGVGPSARIDVRLVEHDLGERAVRQVIDDYMSTDAVRKLNKAFTLLVPDAVGESAGPSGEADPVVAPHTRVTGRGGAERSGSGVETDRADADVPMVDAPEFDSELDAEGKSDPEYAAPASADVPGLIGQLSDEIAQMERHLAVLPASFAPELRDRIKVWSAYAKWLSGRHLSEQDLAGLSKRLVDARNLTGRLRDLRLQQVGRDYESAVPLVEEDL</sequence>
<organism evidence="2 3">
    <name type="scientific">Amycolatopsis lurida NRRL 2430</name>
    <dbReference type="NCBI Taxonomy" id="1460371"/>
    <lineage>
        <taxon>Bacteria</taxon>
        <taxon>Bacillati</taxon>
        <taxon>Actinomycetota</taxon>
        <taxon>Actinomycetes</taxon>
        <taxon>Pseudonocardiales</taxon>
        <taxon>Pseudonocardiaceae</taxon>
        <taxon>Amycolatopsis</taxon>
    </lineage>
</organism>
<name>A0A2P2FFB3_AMYLU</name>
<feature type="compositionally biased region" description="Basic and acidic residues" evidence="1">
    <location>
        <begin position="924"/>
        <end position="933"/>
    </location>
</feature>
<dbReference type="EMBL" id="JFBM01000069">
    <property type="protein sequence ID" value="KFU75422.1"/>
    <property type="molecule type" value="Genomic_DNA"/>
</dbReference>
<feature type="region of interest" description="Disordered" evidence="1">
    <location>
        <begin position="2403"/>
        <end position="2443"/>
    </location>
</feature>
<feature type="region of interest" description="Disordered" evidence="1">
    <location>
        <begin position="1012"/>
        <end position="1039"/>
    </location>
</feature>
<evidence type="ECO:0000256" key="1">
    <source>
        <dbReference type="SAM" id="MobiDB-lite"/>
    </source>
</evidence>
<feature type="region of interest" description="Disordered" evidence="1">
    <location>
        <begin position="1440"/>
        <end position="1460"/>
    </location>
</feature>
<feature type="compositionally biased region" description="Low complexity" evidence="1">
    <location>
        <begin position="1445"/>
        <end position="1455"/>
    </location>
</feature>
<feature type="region of interest" description="Disordered" evidence="1">
    <location>
        <begin position="4145"/>
        <end position="4187"/>
    </location>
</feature>
<keyword evidence="3" id="KW-1185">Reference proteome</keyword>
<feature type="region of interest" description="Disordered" evidence="1">
    <location>
        <begin position="2859"/>
        <end position="2907"/>
    </location>
</feature>
<evidence type="ECO:0008006" key="4">
    <source>
        <dbReference type="Google" id="ProtNLM"/>
    </source>
</evidence>
<feature type="compositionally biased region" description="Low complexity" evidence="1">
    <location>
        <begin position="2700"/>
        <end position="2716"/>
    </location>
</feature>
<feature type="compositionally biased region" description="Polar residues" evidence="1">
    <location>
        <begin position="1023"/>
        <end position="1035"/>
    </location>
</feature>
<feature type="compositionally biased region" description="Low complexity" evidence="1">
    <location>
        <begin position="945"/>
        <end position="957"/>
    </location>
</feature>
<gene>
    <name evidence="2" type="ORF">BB31_41560</name>
</gene>
<feature type="region of interest" description="Disordered" evidence="1">
    <location>
        <begin position="1054"/>
        <end position="1089"/>
    </location>
</feature>
<feature type="compositionally biased region" description="Basic and acidic residues" evidence="1">
    <location>
        <begin position="2859"/>
        <end position="2868"/>
    </location>
</feature>
<evidence type="ECO:0000313" key="3">
    <source>
        <dbReference type="Proteomes" id="UP000256220"/>
    </source>
</evidence>
<feature type="region of interest" description="Disordered" evidence="1">
    <location>
        <begin position="1222"/>
        <end position="1251"/>
    </location>
</feature>
<comment type="caution">
    <text evidence="2">The sequence shown here is derived from an EMBL/GenBank/DDBJ whole genome shotgun (WGS) entry which is preliminary data.</text>
</comment>
<feature type="region of interest" description="Disordered" evidence="1">
    <location>
        <begin position="1"/>
        <end position="24"/>
    </location>
</feature>
<protein>
    <recommendedName>
        <fullName evidence="4">Tox-PL domain-containing protein</fullName>
    </recommendedName>
</protein>
<feature type="compositionally biased region" description="Low complexity" evidence="1">
    <location>
        <begin position="1012"/>
        <end position="1021"/>
    </location>
</feature>
<feature type="compositionally biased region" description="Polar residues" evidence="1">
    <location>
        <begin position="1177"/>
        <end position="1192"/>
    </location>
</feature>
<feature type="compositionally biased region" description="Acidic residues" evidence="1">
    <location>
        <begin position="2892"/>
        <end position="2907"/>
    </location>
</feature>
<feature type="region of interest" description="Disordered" evidence="1">
    <location>
        <begin position="1163"/>
        <end position="1192"/>
    </location>
</feature>
<evidence type="ECO:0000313" key="2">
    <source>
        <dbReference type="EMBL" id="KFU75422.1"/>
    </source>
</evidence>
<feature type="compositionally biased region" description="Basic and acidic residues" evidence="1">
    <location>
        <begin position="2418"/>
        <end position="2438"/>
    </location>
</feature>
<feature type="region of interest" description="Disordered" evidence="1">
    <location>
        <begin position="2696"/>
        <end position="2716"/>
    </location>
</feature>
<proteinExistence type="predicted"/>
<feature type="region of interest" description="Disordered" evidence="1">
    <location>
        <begin position="901"/>
        <end position="957"/>
    </location>
</feature>
<feature type="region of interest" description="Disordered" evidence="1">
    <location>
        <begin position="2542"/>
        <end position="2561"/>
    </location>
</feature>
<feature type="region of interest" description="Disordered" evidence="1">
    <location>
        <begin position="2605"/>
        <end position="2635"/>
    </location>
</feature>
<dbReference type="Proteomes" id="UP000256220">
    <property type="component" value="Unassembled WGS sequence"/>
</dbReference>
<accession>A0A2P2FFB3</accession>